<gene>
    <name evidence="1" type="ORF">S06H3_04757</name>
</gene>
<accession>X1JYI3</accession>
<evidence type="ECO:0000313" key="1">
    <source>
        <dbReference type="EMBL" id="GAH99202.1"/>
    </source>
</evidence>
<dbReference type="EMBL" id="BARV01001699">
    <property type="protein sequence ID" value="GAH99202.1"/>
    <property type="molecule type" value="Genomic_DNA"/>
</dbReference>
<sequence>MAQWQTFTEAAQGWVKLTEEERQAYRELASGTGLSGRDLFTRSYIKGLLPYPIG</sequence>
<comment type="caution">
    <text evidence="1">The sequence shown here is derived from an EMBL/GenBank/DDBJ whole genome shotgun (WGS) entry which is preliminary data.</text>
</comment>
<dbReference type="AlphaFoldDB" id="X1JYI3"/>
<protein>
    <submittedName>
        <fullName evidence="1">Uncharacterized protein</fullName>
    </submittedName>
</protein>
<name>X1JYI3_9ZZZZ</name>
<proteinExistence type="predicted"/>
<organism evidence="1">
    <name type="scientific">marine sediment metagenome</name>
    <dbReference type="NCBI Taxonomy" id="412755"/>
    <lineage>
        <taxon>unclassified sequences</taxon>
        <taxon>metagenomes</taxon>
        <taxon>ecological metagenomes</taxon>
    </lineage>
</organism>
<reference evidence="1" key="1">
    <citation type="journal article" date="2014" name="Front. Microbiol.">
        <title>High frequency of phylogenetically diverse reductive dehalogenase-homologous genes in deep subseafloor sedimentary metagenomes.</title>
        <authorList>
            <person name="Kawai M."/>
            <person name="Futagami T."/>
            <person name="Toyoda A."/>
            <person name="Takaki Y."/>
            <person name="Nishi S."/>
            <person name="Hori S."/>
            <person name="Arai W."/>
            <person name="Tsubouchi T."/>
            <person name="Morono Y."/>
            <person name="Uchiyama I."/>
            <person name="Ito T."/>
            <person name="Fujiyama A."/>
            <person name="Inagaki F."/>
            <person name="Takami H."/>
        </authorList>
    </citation>
    <scope>NUCLEOTIDE SEQUENCE</scope>
    <source>
        <strain evidence="1">Expedition CK06-06</strain>
    </source>
</reference>